<evidence type="ECO:0000256" key="1">
    <source>
        <dbReference type="SAM" id="Phobius"/>
    </source>
</evidence>
<keyword evidence="1" id="KW-0472">Membrane</keyword>
<evidence type="ECO:0000313" key="3">
    <source>
        <dbReference type="Proteomes" id="UP000004198"/>
    </source>
</evidence>
<dbReference type="AlphaFoldDB" id="C6PRF2"/>
<keyword evidence="1" id="KW-0812">Transmembrane</keyword>
<comment type="caution">
    <text evidence="2">The sequence shown here is derived from an EMBL/GenBank/DDBJ whole genome shotgun (WGS) entry which is preliminary data.</text>
</comment>
<protein>
    <submittedName>
        <fullName evidence="2">Uncharacterized protein</fullName>
    </submittedName>
</protein>
<accession>C6PRF2</accession>
<dbReference type="RefSeq" id="WP_007060254.1">
    <property type="nucleotide sequence ID" value="NZ_ACVI01000017.1"/>
</dbReference>
<organism evidence="2 3">
    <name type="scientific">Clostridium carboxidivorans P7</name>
    <dbReference type="NCBI Taxonomy" id="536227"/>
    <lineage>
        <taxon>Bacteria</taxon>
        <taxon>Bacillati</taxon>
        <taxon>Bacillota</taxon>
        <taxon>Clostridia</taxon>
        <taxon>Eubacteriales</taxon>
        <taxon>Clostridiaceae</taxon>
        <taxon>Clostridium</taxon>
    </lineage>
</organism>
<keyword evidence="3" id="KW-1185">Reference proteome</keyword>
<gene>
    <name evidence="2" type="ORF">CcarbDRAFT_1369</name>
</gene>
<dbReference type="Proteomes" id="UP000004198">
    <property type="component" value="Unassembled WGS sequence"/>
</dbReference>
<keyword evidence="1" id="KW-1133">Transmembrane helix</keyword>
<dbReference type="EMBL" id="ACVI01000017">
    <property type="protein sequence ID" value="EET88133.1"/>
    <property type="molecule type" value="Genomic_DNA"/>
</dbReference>
<name>C6PRF2_9CLOT</name>
<feature type="transmembrane region" description="Helical" evidence="1">
    <location>
        <begin position="7"/>
        <end position="30"/>
    </location>
</feature>
<reference evidence="2 3" key="1">
    <citation type="submission" date="2009-06" db="EMBL/GenBank/DDBJ databases">
        <title>The draft genome of Clostridium carboxidivorans P7.</title>
        <authorList>
            <consortium name="US DOE Joint Genome Institute (JGI-PGF)"/>
            <person name="Lucas S."/>
            <person name="Copeland A."/>
            <person name="Lapidus A."/>
            <person name="Glavina del Rio T."/>
            <person name="Tice H."/>
            <person name="Bruce D."/>
            <person name="Goodwin L."/>
            <person name="Pitluck S."/>
            <person name="Larimer F."/>
            <person name="Land M.L."/>
            <person name="Hauser L."/>
            <person name="Hemme C.L."/>
        </authorList>
    </citation>
    <scope>NUCLEOTIDE SEQUENCE [LARGE SCALE GENOMIC DNA]</scope>
    <source>
        <strain evidence="2 3">P7</strain>
    </source>
</reference>
<evidence type="ECO:0000313" key="2">
    <source>
        <dbReference type="EMBL" id="EET88133.1"/>
    </source>
</evidence>
<sequence>MKIKYPLVTIATFIFGVITFILCIGILFGFINQKMLPYTIGCLGIHMFFNGLRFYKKVKELNLYC</sequence>
<feature type="transmembrane region" description="Helical" evidence="1">
    <location>
        <begin position="36"/>
        <end position="55"/>
    </location>
</feature>
<proteinExistence type="predicted"/>